<dbReference type="EC" id="2.7.11.-" evidence="15"/>
<evidence type="ECO:0000256" key="4">
    <source>
        <dbReference type="ARBA" id="ARBA00022527"/>
    </source>
</evidence>
<comment type="cofactor">
    <cofactor evidence="2">
        <name>Mg(2+)</name>
        <dbReference type="ChEBI" id="CHEBI:18420"/>
    </cofactor>
</comment>
<comment type="caution">
    <text evidence="15">The sequence shown here is derived from an EMBL/GenBank/DDBJ whole genome shotgun (WGS) entry which is preliminary data.</text>
</comment>
<evidence type="ECO:0000256" key="10">
    <source>
        <dbReference type="ARBA" id="ARBA00022842"/>
    </source>
</evidence>
<evidence type="ECO:0000259" key="14">
    <source>
        <dbReference type="Pfam" id="PF07475"/>
    </source>
</evidence>
<keyword evidence="10" id="KW-0460">Magnesium</keyword>
<dbReference type="GO" id="GO:0046872">
    <property type="term" value="F:metal ion binding"/>
    <property type="evidence" value="ECO:0007669"/>
    <property type="project" value="UniProtKB-KW"/>
</dbReference>
<evidence type="ECO:0000256" key="8">
    <source>
        <dbReference type="ARBA" id="ARBA00022777"/>
    </source>
</evidence>
<name>D9PG12_9ZZZZ</name>
<dbReference type="HAMAP" id="MF_01249">
    <property type="entry name" value="HPr_kinase"/>
    <property type="match status" value="1"/>
</dbReference>
<keyword evidence="11" id="KW-0511">Multifunctional enzyme</keyword>
<dbReference type="InterPro" id="IPR028979">
    <property type="entry name" value="Ser_kin/Pase_Hpr-like_N_sf"/>
</dbReference>
<reference evidence="15" key="1">
    <citation type="submission" date="2010-07" db="EMBL/GenBank/DDBJ databases">
        <authorList>
            <consortium name="CONSOLIDER consortium CSD2007-00005"/>
            <person name="Guazzaroni M.-E."/>
            <person name="Richter M."/>
            <person name="Garcia-Salamanca A."/>
            <person name="Yarza P."/>
            <person name="Ferrer M."/>
        </authorList>
    </citation>
    <scope>NUCLEOTIDE SEQUENCE</scope>
</reference>
<protein>
    <submittedName>
        <fullName evidence="15">HPr kinase/phosphorylase</fullName>
        <ecNumber evidence="15">2.7.11.-</ecNumber>
    </submittedName>
</protein>
<keyword evidence="5 15" id="KW-0808">Transferase</keyword>
<dbReference type="Pfam" id="PF02603">
    <property type="entry name" value="Hpr_kinase_N"/>
    <property type="match status" value="1"/>
</dbReference>
<dbReference type="InterPro" id="IPR011104">
    <property type="entry name" value="Hpr_kin/Pase_C"/>
</dbReference>
<keyword evidence="4" id="KW-0723">Serine/threonine-protein kinase</keyword>
<dbReference type="Gene3D" id="3.40.50.300">
    <property type="entry name" value="P-loop containing nucleotide triphosphate hydrolases"/>
    <property type="match status" value="1"/>
</dbReference>
<evidence type="ECO:0000256" key="11">
    <source>
        <dbReference type="ARBA" id="ARBA00023268"/>
    </source>
</evidence>
<keyword evidence="8 15" id="KW-0418">Kinase</keyword>
<dbReference type="FunFam" id="3.40.50.300:FF:000174">
    <property type="entry name" value="HPr kinase/phosphorylase"/>
    <property type="match status" value="1"/>
</dbReference>
<dbReference type="GO" id="GO:0000155">
    <property type="term" value="F:phosphorelay sensor kinase activity"/>
    <property type="evidence" value="ECO:0007669"/>
    <property type="project" value="InterPro"/>
</dbReference>
<keyword evidence="7" id="KW-0547">Nucleotide-binding</keyword>
<evidence type="ECO:0000256" key="2">
    <source>
        <dbReference type="ARBA" id="ARBA00001946"/>
    </source>
</evidence>
<dbReference type="Pfam" id="PF07475">
    <property type="entry name" value="Hpr_kinase_C"/>
    <property type="match status" value="1"/>
</dbReference>
<evidence type="ECO:0000256" key="7">
    <source>
        <dbReference type="ARBA" id="ARBA00022741"/>
    </source>
</evidence>
<feature type="domain" description="HPr(Ser) kinase/phosphorylase N-terminal" evidence="13">
    <location>
        <begin position="5"/>
        <end position="133"/>
    </location>
</feature>
<dbReference type="EMBL" id="ADZX01000152">
    <property type="protein sequence ID" value="EFK97504.1"/>
    <property type="molecule type" value="Genomic_DNA"/>
</dbReference>
<dbReference type="PANTHER" id="PTHR30305">
    <property type="entry name" value="PROTEIN YJDM-RELATED"/>
    <property type="match status" value="1"/>
</dbReference>
<dbReference type="AlphaFoldDB" id="D9PG12"/>
<dbReference type="GO" id="GO:0005524">
    <property type="term" value="F:ATP binding"/>
    <property type="evidence" value="ECO:0007669"/>
    <property type="project" value="UniProtKB-KW"/>
</dbReference>
<keyword evidence="9" id="KW-0067">ATP-binding</keyword>
<dbReference type="CDD" id="cd01918">
    <property type="entry name" value="HprK_C"/>
    <property type="match status" value="1"/>
</dbReference>
<sequence length="314" mass="35539">MNKEVSVKQLIENTRANLKLEVIAGEAGLNRKIKVSDLNRLGLAITGNFVYFPSERVQIIGLTEMANLESLKNRESRQRIDKIFGYRKIPCFIVSRHLKLPKYFLKLAETKKIPVLRSRLSTTRLISEITNYLEEEFAPRISLHATLLDVFGSGALILGDTGVGKSEAALELVDRGHRLVADDVVFIKILPNHGLIGWGSDLIRHHMEIRGIGIIDIRQIFGARAIRNSKEINLVIKLEPWGKQKEYERLGLDDNFCRILGVSVSQVVIPVGPGRNLATLIEVAALNERLKTMGHYTAREFNERLIKKMNRSER</sequence>
<dbReference type="Gene3D" id="3.40.1390.20">
    <property type="entry name" value="HprK N-terminal domain-like"/>
    <property type="match status" value="1"/>
</dbReference>
<dbReference type="InterPro" id="IPR011126">
    <property type="entry name" value="Hpr_kin/Pase_Hpr_N"/>
</dbReference>
<comment type="similarity">
    <text evidence="3">Belongs to the HPrK/P family.</text>
</comment>
<keyword evidence="6" id="KW-0479">Metal-binding</keyword>
<evidence type="ECO:0000256" key="12">
    <source>
        <dbReference type="ARBA" id="ARBA00047657"/>
    </source>
</evidence>
<dbReference type="SUPFAM" id="SSF75138">
    <property type="entry name" value="HprK N-terminal domain-like"/>
    <property type="match status" value="1"/>
</dbReference>
<accession>D9PG12</accession>
<evidence type="ECO:0000256" key="1">
    <source>
        <dbReference type="ARBA" id="ARBA00001120"/>
    </source>
</evidence>
<dbReference type="InterPro" id="IPR027417">
    <property type="entry name" value="P-loop_NTPase"/>
</dbReference>
<evidence type="ECO:0000256" key="9">
    <source>
        <dbReference type="ARBA" id="ARBA00022840"/>
    </source>
</evidence>
<organism evidence="15">
    <name type="scientific">sediment metagenome</name>
    <dbReference type="NCBI Taxonomy" id="749907"/>
    <lineage>
        <taxon>unclassified sequences</taxon>
        <taxon>metagenomes</taxon>
        <taxon>ecological metagenomes</taxon>
    </lineage>
</organism>
<evidence type="ECO:0000256" key="6">
    <source>
        <dbReference type="ARBA" id="ARBA00022723"/>
    </source>
</evidence>
<dbReference type="NCBIfam" id="TIGR00679">
    <property type="entry name" value="hpr-ser"/>
    <property type="match status" value="1"/>
</dbReference>
<gene>
    <name evidence="15" type="primary">hprK</name>
    <name evidence="15" type="ORF">LDC_0457</name>
</gene>
<reference evidence="15" key="2">
    <citation type="journal article" date="2011" name="Microb. Ecol.">
        <title>Taxonomic and Functional Metagenomic Profiling of the Microbial Community in the Anoxic Sediment of a Sub-saline Shallow Lake (Laguna de Carrizo, Central Spain).</title>
        <authorList>
            <person name="Ferrer M."/>
            <person name="Guazzaroni M.E."/>
            <person name="Richter M."/>
            <person name="Garcia-Salamanca A."/>
            <person name="Yarza P."/>
            <person name="Suarez-Suarez A."/>
            <person name="Solano J."/>
            <person name="Alcaide M."/>
            <person name="van Dillewijn P."/>
            <person name="Molina-Henares M.A."/>
            <person name="Lopez-Cortes N."/>
            <person name="Al-Ramahi Y."/>
            <person name="Guerrero C."/>
            <person name="Acosta A."/>
            <person name="de Eugenio L.I."/>
            <person name="Martinez V."/>
            <person name="Marques S."/>
            <person name="Rojo F."/>
            <person name="Santero E."/>
            <person name="Genilloud O."/>
            <person name="Perez-Perez J."/>
            <person name="Rossello-Mora R."/>
            <person name="Ramos J.L."/>
        </authorList>
    </citation>
    <scope>NUCLEOTIDE SEQUENCE</scope>
</reference>
<dbReference type="GO" id="GO:0006109">
    <property type="term" value="P:regulation of carbohydrate metabolic process"/>
    <property type="evidence" value="ECO:0007669"/>
    <property type="project" value="InterPro"/>
</dbReference>
<evidence type="ECO:0000313" key="15">
    <source>
        <dbReference type="EMBL" id="EFK97504.1"/>
    </source>
</evidence>
<evidence type="ECO:0000256" key="5">
    <source>
        <dbReference type="ARBA" id="ARBA00022679"/>
    </source>
</evidence>
<evidence type="ECO:0000256" key="3">
    <source>
        <dbReference type="ARBA" id="ARBA00006883"/>
    </source>
</evidence>
<dbReference type="PANTHER" id="PTHR30305:SF1">
    <property type="entry name" value="HPR KINASE_PHOSPHORYLASE"/>
    <property type="match status" value="1"/>
</dbReference>
<evidence type="ECO:0000259" key="13">
    <source>
        <dbReference type="Pfam" id="PF02603"/>
    </source>
</evidence>
<comment type="catalytic activity">
    <reaction evidence="12">
        <text>[HPr protein]-O-phospho-L-serine + phosphate + H(+) = [HPr protein]-L-serine + diphosphate</text>
        <dbReference type="Rhea" id="RHEA:46604"/>
        <dbReference type="Rhea" id="RHEA-COMP:11602"/>
        <dbReference type="Rhea" id="RHEA-COMP:11603"/>
        <dbReference type="ChEBI" id="CHEBI:15378"/>
        <dbReference type="ChEBI" id="CHEBI:29999"/>
        <dbReference type="ChEBI" id="CHEBI:33019"/>
        <dbReference type="ChEBI" id="CHEBI:43474"/>
        <dbReference type="ChEBI" id="CHEBI:83421"/>
    </reaction>
</comment>
<feature type="domain" description="HPr kinase/phosphorylase C-terminal" evidence="14">
    <location>
        <begin position="136"/>
        <end position="304"/>
    </location>
</feature>
<dbReference type="SUPFAM" id="SSF53795">
    <property type="entry name" value="PEP carboxykinase-like"/>
    <property type="match status" value="1"/>
</dbReference>
<dbReference type="GO" id="GO:0004674">
    <property type="term" value="F:protein serine/threonine kinase activity"/>
    <property type="evidence" value="ECO:0007669"/>
    <property type="project" value="UniProtKB-KW"/>
</dbReference>
<dbReference type="InterPro" id="IPR003755">
    <property type="entry name" value="HPr(Ser)_kin/Pase"/>
</dbReference>
<proteinExistence type="inferred from homology"/>
<comment type="catalytic activity">
    <reaction evidence="1">
        <text>[HPr protein]-L-serine + ATP = [HPr protein]-O-phospho-L-serine + ADP + H(+)</text>
        <dbReference type="Rhea" id="RHEA:46600"/>
        <dbReference type="Rhea" id="RHEA-COMP:11602"/>
        <dbReference type="Rhea" id="RHEA-COMP:11603"/>
        <dbReference type="ChEBI" id="CHEBI:15378"/>
        <dbReference type="ChEBI" id="CHEBI:29999"/>
        <dbReference type="ChEBI" id="CHEBI:30616"/>
        <dbReference type="ChEBI" id="CHEBI:83421"/>
        <dbReference type="ChEBI" id="CHEBI:456216"/>
    </reaction>
</comment>